<organism evidence="9 10">
    <name type="scientific">Limulus polyphemus</name>
    <name type="common">Atlantic horseshoe crab</name>
    <dbReference type="NCBI Taxonomy" id="6850"/>
    <lineage>
        <taxon>Eukaryota</taxon>
        <taxon>Metazoa</taxon>
        <taxon>Ecdysozoa</taxon>
        <taxon>Arthropoda</taxon>
        <taxon>Chelicerata</taxon>
        <taxon>Merostomata</taxon>
        <taxon>Xiphosura</taxon>
        <taxon>Limulidae</taxon>
        <taxon>Limulus</taxon>
    </lineage>
</organism>
<evidence type="ECO:0000256" key="6">
    <source>
        <dbReference type="ARBA" id="ARBA00023242"/>
    </source>
</evidence>
<dbReference type="Proteomes" id="UP000694941">
    <property type="component" value="Unplaced"/>
</dbReference>
<keyword evidence="9" id="KW-1185">Reference proteome</keyword>
<dbReference type="InterPro" id="IPR037131">
    <property type="entry name" value="Homeo_prospero_dom_sf"/>
</dbReference>
<proteinExistence type="predicted"/>
<sequence length="921" mass="103478">MMSLEEDSESVAMYEKPLKIKAKRPRQRVDAGEPRNSYSSIASFSIRTSPPIQSYQNGYAMSLASRVYDSLVTHQNTECSDMVIDSVVQDVSPKSVNSLIITQNSPTQTRPSKMYLNDGATSDADISSFFMHSADCPSVDPGNGHLLRDSLKSRMSAEFSSSMPSVSGGERIENRPASRGRMSDQEQNRQHPSPAHSPTASPSSDCSRSPVRPEVMPNNTSTSDTNALEVKRARVENIVSTMMQCPSGPRLPGNPSQVPVNGCKKRKLYQPQQHEATRAMNGDEEENEEDEEDYEEFTESPPKQRRIVQEDLKLQLRKMQEQLAIIQQQYTELFQEQTQSSPPEKAGTASSTEERNKKPEKKPQMYFHSSPIEVREGSPSLRTSFSGVNNASVAPKVTSIAHSNAMKEYTTNAVQMIEEARRLERLSQENDLKDRIQENRQSCIVKPNGHSGQSGMTTDLDSLVEALKSEISATLAHIIDSIVTKYKQTRNFSKTLEPEPSKDLTLSQILDRKSPRTKVVDRGNRVNGQLPVGQRASPFLCDPSPRPTLSYPQGMRPPASLFCPAPSSHAIQLPPTNIPHHYPPPHPHLSGNLEGAGITTNNDVLEQTEAISLVVTPKKKRHKVTDTRVTPRIMNRSVGQEDAILKYPFLCSTTQPSMGPHGYPHHPPPLVPVSLPTSVAIPNPSLHHGEYFPYHFESSRLAYFNQENQDDDSFSSSPAVQAHYPGPHSSPSDPLSFSYLKQDMGEGSDGGESQNYESSLAVTSTLTPMHLRKAKLMFFYVRYPSSAVLKLFFPDIKFNKNNTAQLVKWFSNFREFYYIQMEKYSRQAISEGVKSSEDLKVTLDSELIRTLNLHYNRNNHIEVPEHFRFVVEQTLREFFKVIVAGKDQEQSWKKAIYKIIARLDDNVPEYFKTPNFLEQLE</sequence>
<dbReference type="InterPro" id="IPR039350">
    <property type="entry name" value="Prospero_homeodomain"/>
</dbReference>
<evidence type="ECO:0000313" key="10">
    <source>
        <dbReference type="RefSeq" id="XP_022247662.1"/>
    </source>
</evidence>
<evidence type="ECO:0000256" key="7">
    <source>
        <dbReference type="SAM" id="MobiDB-lite"/>
    </source>
</evidence>
<dbReference type="PROSITE" id="PS51818">
    <property type="entry name" value="HOMEO_PROSPERO"/>
    <property type="match status" value="1"/>
</dbReference>
<feature type="region of interest" description="Disordered" evidence="7">
    <location>
        <begin position="155"/>
        <end position="229"/>
    </location>
</feature>
<feature type="compositionally biased region" description="Polar residues" evidence="7">
    <location>
        <begin position="217"/>
        <end position="226"/>
    </location>
</feature>
<evidence type="ECO:0000256" key="2">
    <source>
        <dbReference type="ARBA" id="ARBA00023015"/>
    </source>
</evidence>
<dbReference type="InterPro" id="IPR009057">
    <property type="entry name" value="Homeodomain-like_sf"/>
</dbReference>
<evidence type="ECO:0000313" key="13">
    <source>
        <dbReference type="RefSeq" id="XP_022247665.1"/>
    </source>
</evidence>
<evidence type="ECO:0000313" key="9">
    <source>
        <dbReference type="Proteomes" id="UP000694941"/>
    </source>
</evidence>
<accession>A0ABM1SVK6</accession>
<gene>
    <name evidence="10 11 12 13" type="primary">LOC106464241</name>
</gene>
<dbReference type="PANTHER" id="PTHR12198:SF0">
    <property type="entry name" value="HOMEOBOX PROTEIN PROSPERO"/>
    <property type="match status" value="1"/>
</dbReference>
<feature type="region of interest" description="Disordered" evidence="7">
    <location>
        <begin position="708"/>
        <end position="756"/>
    </location>
</feature>
<keyword evidence="6" id="KW-0539">Nucleus</keyword>
<feature type="region of interest" description="Disordered" evidence="7">
    <location>
        <begin position="334"/>
        <end position="364"/>
    </location>
</feature>
<evidence type="ECO:0000256" key="4">
    <source>
        <dbReference type="ARBA" id="ARBA00023155"/>
    </source>
</evidence>
<dbReference type="Gene3D" id="1.10.10.500">
    <property type="entry name" value="Homeo-prospero domain"/>
    <property type="match status" value="1"/>
</dbReference>
<dbReference type="SUPFAM" id="SSF46689">
    <property type="entry name" value="Homeodomain-like"/>
    <property type="match status" value="1"/>
</dbReference>
<dbReference type="RefSeq" id="XP_022247664.1">
    <property type="nucleotide sequence ID" value="XM_022391956.1"/>
</dbReference>
<evidence type="ECO:0000259" key="8">
    <source>
        <dbReference type="PROSITE" id="PS51818"/>
    </source>
</evidence>
<keyword evidence="4" id="KW-0371">Homeobox</keyword>
<dbReference type="RefSeq" id="XP_022247665.1">
    <property type="nucleotide sequence ID" value="XM_022391957.1"/>
</dbReference>
<dbReference type="PANTHER" id="PTHR12198">
    <property type="entry name" value="HOMEOBOX PROTEIN PROSPERO/PROX-1/CEH-26"/>
    <property type="match status" value="1"/>
</dbReference>
<feature type="compositionally biased region" description="Low complexity" evidence="7">
    <location>
        <begin position="191"/>
        <end position="204"/>
    </location>
</feature>
<name>A0ABM1SVK6_LIMPO</name>
<feature type="region of interest" description="Disordered" evidence="7">
    <location>
        <begin position="16"/>
        <end position="36"/>
    </location>
</feature>
<evidence type="ECO:0000256" key="5">
    <source>
        <dbReference type="ARBA" id="ARBA00023163"/>
    </source>
</evidence>
<dbReference type="GeneID" id="106464241"/>
<dbReference type="Pfam" id="PF05044">
    <property type="entry name" value="HPD"/>
    <property type="match status" value="1"/>
</dbReference>
<evidence type="ECO:0000313" key="12">
    <source>
        <dbReference type="RefSeq" id="XP_022247664.1"/>
    </source>
</evidence>
<feature type="compositionally biased region" description="Basic and acidic residues" evidence="7">
    <location>
        <begin position="170"/>
        <end position="189"/>
    </location>
</feature>
<dbReference type="RefSeq" id="XP_022247663.1">
    <property type="nucleotide sequence ID" value="XM_022391955.1"/>
</dbReference>
<dbReference type="InterPro" id="IPR023082">
    <property type="entry name" value="Homeo_prospero_dom"/>
</dbReference>
<feature type="domain" description="Prospero" evidence="8">
    <location>
        <begin position="763"/>
        <end position="921"/>
    </location>
</feature>
<feature type="compositionally biased region" description="Acidic residues" evidence="7">
    <location>
        <begin position="282"/>
        <end position="298"/>
    </location>
</feature>
<feature type="compositionally biased region" description="Basic and acidic residues" evidence="7">
    <location>
        <begin position="352"/>
        <end position="363"/>
    </location>
</feature>
<evidence type="ECO:0000256" key="1">
    <source>
        <dbReference type="ARBA" id="ARBA00004123"/>
    </source>
</evidence>
<comment type="subcellular location">
    <subcellularLocation>
        <location evidence="1">Nucleus</location>
    </subcellularLocation>
</comment>
<dbReference type="RefSeq" id="XP_022247662.1">
    <property type="nucleotide sequence ID" value="XM_022391954.1"/>
</dbReference>
<feature type="region of interest" description="Disordered" evidence="7">
    <location>
        <begin position="268"/>
        <end position="303"/>
    </location>
</feature>
<keyword evidence="5" id="KW-0804">Transcription</keyword>
<reference evidence="10 11" key="1">
    <citation type="submission" date="2025-05" db="UniProtKB">
        <authorList>
            <consortium name="RefSeq"/>
        </authorList>
    </citation>
    <scope>IDENTIFICATION</scope>
    <source>
        <tissue evidence="10 11">Muscle</tissue>
    </source>
</reference>
<keyword evidence="2" id="KW-0805">Transcription regulation</keyword>
<protein>
    <submittedName>
        <fullName evidence="10 11">Homeobox protein prospero-like</fullName>
    </submittedName>
</protein>
<evidence type="ECO:0000313" key="11">
    <source>
        <dbReference type="RefSeq" id="XP_022247663.1"/>
    </source>
</evidence>
<evidence type="ECO:0000256" key="3">
    <source>
        <dbReference type="ARBA" id="ARBA00023125"/>
    </source>
</evidence>
<keyword evidence="3" id="KW-0238">DNA-binding</keyword>